<accession>A0A941DGT2</accession>
<dbReference type="RefSeq" id="WP_212683342.1">
    <property type="nucleotide sequence ID" value="NZ_JAGSPM010000002.1"/>
</dbReference>
<dbReference type="EMBL" id="JAGSPM010000002">
    <property type="protein sequence ID" value="MBR7745992.1"/>
    <property type="molecule type" value="Genomic_DNA"/>
</dbReference>
<dbReference type="Proteomes" id="UP000680158">
    <property type="component" value="Unassembled WGS sequence"/>
</dbReference>
<dbReference type="Pfam" id="PF08982">
    <property type="entry name" value="AtaL"/>
    <property type="match status" value="1"/>
</dbReference>
<dbReference type="InterPro" id="IPR023393">
    <property type="entry name" value="START-like_dom_sf"/>
</dbReference>
<evidence type="ECO:0000313" key="1">
    <source>
        <dbReference type="EMBL" id="MBR7745992.1"/>
    </source>
</evidence>
<name>A0A941DGT2_9BURK</name>
<protein>
    <submittedName>
        <fullName evidence="1">DUF1857 family protein</fullName>
    </submittedName>
</protein>
<dbReference type="AlphaFoldDB" id="A0A941DGT2"/>
<gene>
    <name evidence="1" type="ORF">KDM92_05320</name>
</gene>
<reference evidence="1 2" key="1">
    <citation type="submission" date="2021-04" db="EMBL/GenBank/DDBJ databases">
        <title>novel species isolated from subtropical streams in China.</title>
        <authorList>
            <person name="Lu H."/>
        </authorList>
    </citation>
    <scope>NUCLEOTIDE SEQUENCE [LARGE SCALE GENOMIC DNA]</scope>
    <source>
        <strain evidence="1 2">BYS107W</strain>
    </source>
</reference>
<organism evidence="1 2">
    <name type="scientific">Undibacterium baiyunense</name>
    <dbReference type="NCBI Taxonomy" id="2828731"/>
    <lineage>
        <taxon>Bacteria</taxon>
        <taxon>Pseudomonadati</taxon>
        <taxon>Pseudomonadota</taxon>
        <taxon>Betaproteobacteria</taxon>
        <taxon>Burkholderiales</taxon>
        <taxon>Oxalobacteraceae</taxon>
        <taxon>Undibacterium</taxon>
    </lineage>
</organism>
<dbReference type="Gene3D" id="3.30.530.20">
    <property type="match status" value="1"/>
</dbReference>
<evidence type="ECO:0000313" key="2">
    <source>
        <dbReference type="Proteomes" id="UP000680158"/>
    </source>
</evidence>
<dbReference type="CDD" id="cd08863">
    <property type="entry name" value="SRPBCC_DUF1857"/>
    <property type="match status" value="1"/>
</dbReference>
<proteinExistence type="predicted"/>
<dbReference type="SUPFAM" id="SSF55961">
    <property type="entry name" value="Bet v1-like"/>
    <property type="match status" value="1"/>
</dbReference>
<comment type="caution">
    <text evidence="1">The sequence shown here is derived from an EMBL/GenBank/DDBJ whole genome shotgun (WGS) entry which is preliminary data.</text>
</comment>
<dbReference type="InterPro" id="IPR015075">
    <property type="entry name" value="AtaL"/>
</dbReference>
<sequence length="160" mass="18498">MKFEHLVEINDLSNPTMAIITREQLWRGLVLKAEAPKLFVDYIDECTITERNEVSMTRSLRYGDLLITDQVSFVHHAHVHYDVPAQSDIARSSLRMSIEEPSPSALFVRFEYDNGQTNQANSEDEMYETYRREAYKEADIDTIRIIRELADAGRLDSLPS</sequence>
<keyword evidence="2" id="KW-1185">Reference proteome</keyword>